<dbReference type="GeneID" id="63460644"/>
<keyword evidence="9" id="KW-1185">Reference proteome</keyword>
<dbReference type="Proteomes" id="UP000198945">
    <property type="component" value="Unassembled WGS sequence"/>
</dbReference>
<sequence length="82" mass="10058">MTFKIYEKRRSLKSFLFEKYLRYTSKTKENLSSREKTKKMVALQAEKNKKDYKLPEMKFKTKIEEDNYQNMQVFSLNNKKSK</sequence>
<dbReference type="EMBL" id="QICM01000009">
    <property type="protein sequence ID" value="PXV66987.1"/>
    <property type="molecule type" value="Genomic_DNA"/>
</dbReference>
<protein>
    <submittedName>
        <fullName evidence="2">Uncharacterized protein</fullName>
    </submittedName>
</protein>
<evidence type="ECO:0000313" key="12">
    <source>
        <dbReference type="Proteomes" id="UP000324896"/>
    </source>
</evidence>
<accession>A0A1G6MFG3</accession>
<dbReference type="EMBL" id="FOHG01000007">
    <property type="protein sequence ID" value="SES81880.1"/>
    <property type="molecule type" value="Genomic_DNA"/>
</dbReference>
<reference evidence="7 9" key="1">
    <citation type="submission" date="2016-10" db="EMBL/GenBank/DDBJ databases">
        <authorList>
            <person name="Varghese N."/>
            <person name="Submissions S."/>
        </authorList>
    </citation>
    <scope>NUCLEOTIDE SEQUENCE [LARGE SCALE GENOMIC DNA]</scope>
    <source>
        <strain evidence="2 12">WG10</strain>
        <strain evidence="3 9">WG2</strain>
        <strain evidence="5 7">WG5</strain>
    </source>
</reference>
<dbReference type="EMBL" id="FNBJ01000006">
    <property type="protein sequence ID" value="SDF11316.1"/>
    <property type="molecule type" value="Genomic_DNA"/>
</dbReference>
<dbReference type="Proteomes" id="UP000247389">
    <property type="component" value="Unassembled WGS sequence"/>
</dbReference>
<dbReference type="AlphaFoldDB" id="A0A1G6MFG3"/>
<evidence type="ECO:0000313" key="3">
    <source>
        <dbReference type="EMBL" id="SDF11316.1"/>
    </source>
</evidence>
<dbReference type="Proteomes" id="UP000295472">
    <property type="component" value="Unassembled WGS sequence"/>
</dbReference>
<dbReference type="EMBL" id="FMYT01000008">
    <property type="protein sequence ID" value="SDC54368.1"/>
    <property type="molecule type" value="Genomic_DNA"/>
</dbReference>
<evidence type="ECO:0000313" key="4">
    <source>
        <dbReference type="EMBL" id="SDI38823.1"/>
    </source>
</evidence>
<name>A0A1G6MFG3_9FIRM</name>
<dbReference type="Proteomes" id="UP000324896">
    <property type="component" value="Unassembled WGS sequence"/>
</dbReference>
<dbReference type="Proteomes" id="UP000198612">
    <property type="component" value="Unassembled WGS sequence"/>
</dbReference>
<evidence type="ECO:0000313" key="9">
    <source>
        <dbReference type="Proteomes" id="UP000199519"/>
    </source>
</evidence>
<organism evidence="2 12">
    <name type="scientific">Halanaerobium congolense</name>
    <dbReference type="NCBI Taxonomy" id="54121"/>
    <lineage>
        <taxon>Bacteria</taxon>
        <taxon>Bacillati</taxon>
        <taxon>Bacillota</taxon>
        <taxon>Clostridia</taxon>
        <taxon>Halanaerobiales</taxon>
        <taxon>Halanaerobiaceae</taxon>
        <taxon>Halanaerobium</taxon>
    </lineage>
</organism>
<evidence type="ECO:0000313" key="5">
    <source>
        <dbReference type="EMBL" id="SES81880.1"/>
    </source>
</evidence>
<dbReference type="Proteomes" id="UP000199519">
    <property type="component" value="Unassembled WGS sequence"/>
</dbReference>
<reference evidence="4 8" key="2">
    <citation type="submission" date="2016-10" db="EMBL/GenBank/DDBJ databases">
        <authorList>
            <person name="de Groot N.N."/>
        </authorList>
    </citation>
    <scope>NUCLEOTIDE SEQUENCE [LARGE SCALE GENOMIC DNA]</scope>
    <source>
        <strain evidence="4 8">WG7</strain>
    </source>
</reference>
<evidence type="ECO:0000313" key="8">
    <source>
        <dbReference type="Proteomes" id="UP000198945"/>
    </source>
</evidence>
<evidence type="ECO:0000313" key="10">
    <source>
        <dbReference type="Proteomes" id="UP000247389"/>
    </source>
</evidence>
<evidence type="ECO:0000313" key="6">
    <source>
        <dbReference type="EMBL" id="TDX45475.1"/>
    </source>
</evidence>
<dbReference type="EMBL" id="FNEH01000005">
    <property type="protein sequence ID" value="SDI38823.1"/>
    <property type="molecule type" value="Genomic_DNA"/>
</dbReference>
<evidence type="ECO:0000313" key="1">
    <source>
        <dbReference type="EMBL" id="PXV66987.1"/>
    </source>
</evidence>
<evidence type="ECO:0000313" key="11">
    <source>
        <dbReference type="Proteomes" id="UP000295472"/>
    </source>
</evidence>
<evidence type="ECO:0000313" key="7">
    <source>
        <dbReference type="Proteomes" id="UP000198612"/>
    </source>
</evidence>
<evidence type="ECO:0000313" key="2">
    <source>
        <dbReference type="EMBL" id="SDC54368.1"/>
    </source>
</evidence>
<proteinExistence type="predicted"/>
<gene>
    <name evidence="6" type="ORF">C7954_10742</name>
    <name evidence="1" type="ORF">C8C78_10937</name>
    <name evidence="2" type="ORF">SAMN04488597_10857</name>
    <name evidence="3" type="ORF">SAMN04488598_10669</name>
    <name evidence="5" type="ORF">SAMN04515652_10734</name>
    <name evidence="4" type="ORF">SAMN04515654_105112</name>
</gene>
<dbReference type="EMBL" id="SOEF01000007">
    <property type="protein sequence ID" value="TDX45475.1"/>
    <property type="molecule type" value="Genomic_DNA"/>
</dbReference>
<dbReference type="RefSeq" id="WP_089716563.1">
    <property type="nucleotide sequence ID" value="NZ_FMYT01000008.1"/>
</dbReference>
<reference evidence="1 10" key="3">
    <citation type="submission" date="2018-04" db="EMBL/GenBank/DDBJ databases">
        <title>Subsurface microbial communities from deep shales in Ohio and West Virginia, USA.</title>
        <authorList>
            <person name="Wrighton K."/>
        </authorList>
    </citation>
    <scope>NUCLEOTIDE SEQUENCE [LARGE SCALE GENOMIC DNA]</scope>
    <source>
        <strain evidence="6 11">DSMZ 11287</strain>
        <strain evidence="1 10">MSL28</strain>
    </source>
</reference>